<dbReference type="RefSeq" id="WP_377177947.1">
    <property type="nucleotide sequence ID" value="NZ_JBHTMY010000003.1"/>
</dbReference>
<gene>
    <name evidence="3" type="ORF">ACFQ39_08295</name>
</gene>
<proteinExistence type="predicted"/>
<reference evidence="4" key="1">
    <citation type="journal article" date="2019" name="Int. J. Syst. Evol. Microbiol.">
        <title>The Global Catalogue of Microorganisms (GCM) 10K type strain sequencing project: providing services to taxonomists for standard genome sequencing and annotation.</title>
        <authorList>
            <consortium name="The Broad Institute Genomics Platform"/>
            <consortium name="The Broad Institute Genome Sequencing Center for Infectious Disease"/>
            <person name="Wu L."/>
            <person name="Ma J."/>
        </authorList>
    </citation>
    <scope>NUCLEOTIDE SEQUENCE [LARGE SCALE GENOMIC DNA]</scope>
    <source>
        <strain evidence="4">CCUG 61485</strain>
    </source>
</reference>
<accession>A0ABW3Y3A1</accession>
<dbReference type="Pfam" id="PF07687">
    <property type="entry name" value="M20_dimer"/>
    <property type="match status" value="1"/>
</dbReference>
<keyword evidence="4" id="KW-1185">Reference proteome</keyword>
<dbReference type="Proteomes" id="UP001597201">
    <property type="component" value="Unassembled WGS sequence"/>
</dbReference>
<dbReference type="EMBL" id="JBHTMY010000003">
    <property type="protein sequence ID" value="MFD1315611.1"/>
    <property type="molecule type" value="Genomic_DNA"/>
</dbReference>
<dbReference type="SUPFAM" id="SSF53187">
    <property type="entry name" value="Zn-dependent exopeptidases"/>
    <property type="match status" value="1"/>
</dbReference>
<evidence type="ECO:0000313" key="4">
    <source>
        <dbReference type="Proteomes" id="UP001597201"/>
    </source>
</evidence>
<evidence type="ECO:0000259" key="2">
    <source>
        <dbReference type="Pfam" id="PF07687"/>
    </source>
</evidence>
<name>A0ABW3Y3A1_9FLAO</name>
<dbReference type="InterPro" id="IPR002933">
    <property type="entry name" value="Peptidase_M20"/>
</dbReference>
<dbReference type="PRINTS" id="PR00934">
    <property type="entry name" value="XHISDIPTASE"/>
</dbReference>
<keyword evidence="1" id="KW-0378">Hydrolase</keyword>
<evidence type="ECO:0000313" key="3">
    <source>
        <dbReference type="EMBL" id="MFD1315611.1"/>
    </source>
</evidence>
<dbReference type="CDD" id="cd03890">
    <property type="entry name" value="M20_pepD"/>
    <property type="match status" value="1"/>
</dbReference>
<dbReference type="PANTHER" id="PTHR43501:SF1">
    <property type="entry name" value="CYTOSOL NON-SPECIFIC DIPEPTIDASE"/>
    <property type="match status" value="1"/>
</dbReference>
<protein>
    <submittedName>
        <fullName evidence="3">Aminoacyl-histidine dipeptidase</fullName>
    </submittedName>
</protein>
<dbReference type="InterPro" id="IPR011650">
    <property type="entry name" value="Peptidase_M20_dimer"/>
</dbReference>
<dbReference type="PANTHER" id="PTHR43501">
    <property type="entry name" value="CYTOSOL NON-SPECIFIC DIPEPTIDASE"/>
    <property type="match status" value="1"/>
</dbReference>
<feature type="domain" description="Peptidase M20 dimerisation" evidence="2">
    <location>
        <begin position="208"/>
        <end position="288"/>
    </location>
</feature>
<organism evidence="3 4">
    <name type="scientific">Namhaeicola litoreus</name>
    <dbReference type="NCBI Taxonomy" id="1052145"/>
    <lineage>
        <taxon>Bacteria</taxon>
        <taxon>Pseudomonadati</taxon>
        <taxon>Bacteroidota</taxon>
        <taxon>Flavobacteriia</taxon>
        <taxon>Flavobacteriales</taxon>
        <taxon>Flavobacteriaceae</taxon>
        <taxon>Namhaeicola</taxon>
    </lineage>
</organism>
<dbReference type="InterPro" id="IPR001160">
    <property type="entry name" value="Peptidase_M20C"/>
</dbReference>
<dbReference type="PIRSF" id="PIRSF016599">
    <property type="entry name" value="Xaa-His_dipept"/>
    <property type="match status" value="1"/>
</dbReference>
<evidence type="ECO:0000256" key="1">
    <source>
        <dbReference type="ARBA" id="ARBA00022801"/>
    </source>
</evidence>
<comment type="caution">
    <text evidence="3">The sequence shown here is derived from an EMBL/GenBank/DDBJ whole genome shotgun (WGS) entry which is preliminary data.</text>
</comment>
<dbReference type="Pfam" id="PF01546">
    <property type="entry name" value="Peptidase_M20"/>
    <property type="match status" value="1"/>
</dbReference>
<sequence>MNIEQLEPKSIWKNFSFINAIPRASKKEDKIVQFMIDFGKKLGLETQTDAIGNVLIRKPATPGMENRKTVVLQSHLDMVHQKNNSTEFDFDKQGIEMYIDGDWVKANGTTLGADNGLGVAAIMGVLESKEIEHPALEALFTIDEETGMTGAKGLKGGFLKGDILLNLDTEEDDEIDIGCAGGIDVTATKTIKKVKNNSDSVSYELTLGGLMGGHSGMDIHKGLGNANKLMNEMLLTVENFIQLSTLKGGSLRNAIPRESVAVFSCKQKDKEIVISTLEKSFAKLKNQFKKIDSKLNYTLKTLSSIEDVLTKEDQKQLFTSIKNAHNGVFKMSEFMDDLVEASNNIAKVTVDNDQMTIECLTRSSVEESKMEVANQLKSTFEDQGFKVNFSGDYPGWSPNPDSAILSVLENLYVEIFDRKPKVVACHAGLECGILGSHYPELDMISFGPTIRGAHSPDEKASISSSQKFWKYLISILKNIPNK</sequence>
<dbReference type="NCBIfam" id="TIGR01893">
    <property type="entry name" value="aa-his-dipept"/>
    <property type="match status" value="1"/>
</dbReference>
<dbReference type="Gene3D" id="3.40.630.10">
    <property type="entry name" value="Zn peptidases"/>
    <property type="match status" value="2"/>
</dbReference>